<evidence type="ECO:0008006" key="3">
    <source>
        <dbReference type="Google" id="ProtNLM"/>
    </source>
</evidence>
<dbReference type="RefSeq" id="WP_176899569.1">
    <property type="nucleotide sequence ID" value="NZ_JABKAV010000017.1"/>
</dbReference>
<accession>A0ABX2Q1Q9</accession>
<protein>
    <recommendedName>
        <fullName evidence="3">TnsA endonuclease N-terminal domain-containing protein</fullName>
    </recommendedName>
</protein>
<gene>
    <name evidence="1" type="ORF">HW556_08350</name>
</gene>
<organism evidence="1 2">
    <name type="scientific">Hymenobacter terrestris</name>
    <dbReference type="NCBI Taxonomy" id="2748310"/>
    <lineage>
        <taxon>Bacteria</taxon>
        <taxon>Pseudomonadati</taxon>
        <taxon>Bacteroidota</taxon>
        <taxon>Cytophagia</taxon>
        <taxon>Cytophagales</taxon>
        <taxon>Hymenobacteraceae</taxon>
        <taxon>Hymenobacter</taxon>
    </lineage>
</organism>
<evidence type="ECO:0000313" key="2">
    <source>
        <dbReference type="Proteomes" id="UP000626554"/>
    </source>
</evidence>
<comment type="caution">
    <text evidence="1">The sequence shown here is derived from an EMBL/GenBank/DDBJ whole genome shotgun (WGS) entry which is preliminary data.</text>
</comment>
<sequence>MKQSISKNECHESDWRLNWQKKCIGGGVSRVLVESNYCYSDWLENIPNSWNELVYMPHLQEISKHIKIEKHTEHYSDCKFGKYHLFFVEEEISKLRILEKEAIFNKLIWIVDFRQIYLNSQHELAPGTLMHDTPYVDFDLYVNHLKKRLLQIVKIKNDYICDVHDLYKSNKIKILESLRLLNIEYNEIEYFLLDVKLNSTIYKKYCEEEWHKCIRFPN</sequence>
<name>A0ABX2Q1Q9_9BACT</name>
<reference evidence="1 2" key="1">
    <citation type="submission" date="2020-05" db="EMBL/GenBank/DDBJ databases">
        <title>Hymenobacter terrestris sp. nov. and Hymenobacter lapidiphilus sp. nov., isolated from regoliths in Antarctica.</title>
        <authorList>
            <person name="Sedlacek I."/>
            <person name="Pantucek R."/>
            <person name="Zeman M."/>
            <person name="Holochova P."/>
            <person name="Kralova S."/>
            <person name="Stankova E."/>
            <person name="Sedo O."/>
            <person name="Micenkova L."/>
            <person name="Svec P."/>
            <person name="Gupta V."/>
            <person name="Sood U."/>
            <person name="Korpole U.S."/>
            <person name="Lal R."/>
        </authorList>
    </citation>
    <scope>NUCLEOTIDE SEQUENCE [LARGE SCALE GENOMIC DNA]</scope>
    <source>
        <strain evidence="1 2">P5252</strain>
    </source>
</reference>
<dbReference type="Proteomes" id="UP000626554">
    <property type="component" value="Unassembled WGS sequence"/>
</dbReference>
<proteinExistence type="predicted"/>
<feature type="non-terminal residue" evidence="1">
    <location>
        <position position="218"/>
    </location>
</feature>
<dbReference type="EMBL" id="JABKAV010000017">
    <property type="protein sequence ID" value="NVO84892.1"/>
    <property type="molecule type" value="Genomic_DNA"/>
</dbReference>
<keyword evidence="2" id="KW-1185">Reference proteome</keyword>
<evidence type="ECO:0000313" key="1">
    <source>
        <dbReference type="EMBL" id="NVO84892.1"/>
    </source>
</evidence>